<keyword evidence="3" id="KW-1185">Reference proteome</keyword>
<dbReference type="Gene3D" id="2.30.30.40">
    <property type="entry name" value="SH3 Domains"/>
    <property type="match status" value="2"/>
</dbReference>
<feature type="domain" description="CheW-like" evidence="1">
    <location>
        <begin position="169"/>
        <end position="309"/>
    </location>
</feature>
<dbReference type="Proteomes" id="UP000603200">
    <property type="component" value="Unassembled WGS sequence"/>
</dbReference>
<feature type="domain" description="CheW-like" evidence="1">
    <location>
        <begin position="5"/>
        <end position="145"/>
    </location>
</feature>
<proteinExistence type="predicted"/>
<dbReference type="Gene3D" id="2.40.50.180">
    <property type="entry name" value="CheA-289, Domain 4"/>
    <property type="match status" value="2"/>
</dbReference>
<sequence length="495" mass="52261">MSSIEALYGVFNTGRVRVALPLDELREVIMRPSSFTALPVTAEGLLGAVNLRHVVIPVLDLCRLAGYEETDEFGKVIVIVSRGDQLFGLLAEEIEGVTRITEEALLETSVAGDRPALFSHTFERPEDGEVVSLLDAQAISQLPGVPVVKDSGTRGTGIEIGDINSDSSRRTVLLLRCGPIGLCIDVGHVHSVIPQLTVHPSPLDGGTCRGVVHLHDKAVPAVDPLQMLGLGSVPDDGNLRGLVIALPRGLVVLTVSDIADIASVPVGDVLPLPPVGMRKDGFLTGVLRIETGDQHLLLDGEALRADAELDALSNLGVTLPGKEKVAPPVSMATKVAEENEGPDGRRVVPSVRKFLTYNVGMEAATPLGQITEIVPYPQHAIALDGGGPLLGIFTHRRLSVPLLSLPALLGITEPPDPATARVLLIDAPTGELLGFVVPALHAIEDSVWEESAQKEHADPSAMLQRGPLVKIGTEAQGRLLPNIDLTELAAAELVA</sequence>
<evidence type="ECO:0000313" key="3">
    <source>
        <dbReference type="Proteomes" id="UP000603200"/>
    </source>
</evidence>
<organism evidence="2 3">
    <name type="scientific">Winogradskya humida</name>
    <dbReference type="NCBI Taxonomy" id="113566"/>
    <lineage>
        <taxon>Bacteria</taxon>
        <taxon>Bacillati</taxon>
        <taxon>Actinomycetota</taxon>
        <taxon>Actinomycetes</taxon>
        <taxon>Micromonosporales</taxon>
        <taxon>Micromonosporaceae</taxon>
        <taxon>Winogradskya</taxon>
    </lineage>
</organism>
<name>A0ABQ3ZR30_9ACTN</name>
<accession>A0ABQ3ZR30</accession>
<gene>
    <name evidence="2" type="ORF">Ahu01nite_041230</name>
</gene>
<dbReference type="PANTHER" id="PTHR22617">
    <property type="entry name" value="CHEMOTAXIS SENSOR HISTIDINE KINASE-RELATED"/>
    <property type="match status" value="1"/>
</dbReference>
<dbReference type="SUPFAM" id="SSF50341">
    <property type="entry name" value="CheW-like"/>
    <property type="match status" value="3"/>
</dbReference>
<dbReference type="InterPro" id="IPR039315">
    <property type="entry name" value="CheW"/>
</dbReference>
<dbReference type="PROSITE" id="PS50851">
    <property type="entry name" value="CHEW"/>
    <property type="match status" value="3"/>
</dbReference>
<protein>
    <recommendedName>
        <fullName evidence="1">CheW-like domain-containing protein</fullName>
    </recommendedName>
</protein>
<dbReference type="InterPro" id="IPR002545">
    <property type="entry name" value="CheW-lke_dom"/>
</dbReference>
<evidence type="ECO:0000259" key="1">
    <source>
        <dbReference type="PROSITE" id="PS50851"/>
    </source>
</evidence>
<dbReference type="InterPro" id="IPR036061">
    <property type="entry name" value="CheW-like_dom_sf"/>
</dbReference>
<dbReference type="RefSeq" id="WP_203838157.1">
    <property type="nucleotide sequence ID" value="NZ_BAAATV010000010.1"/>
</dbReference>
<dbReference type="Pfam" id="PF01584">
    <property type="entry name" value="CheW"/>
    <property type="match status" value="3"/>
</dbReference>
<dbReference type="PANTHER" id="PTHR22617:SF23">
    <property type="entry name" value="CHEMOTAXIS PROTEIN CHEW"/>
    <property type="match status" value="1"/>
</dbReference>
<dbReference type="EMBL" id="BOMN01000050">
    <property type="protein sequence ID" value="GIE21021.1"/>
    <property type="molecule type" value="Genomic_DNA"/>
</dbReference>
<reference evidence="2 3" key="1">
    <citation type="submission" date="2021-01" db="EMBL/GenBank/DDBJ databases">
        <title>Whole genome shotgun sequence of Actinoplanes humidus NBRC 14915.</title>
        <authorList>
            <person name="Komaki H."/>
            <person name="Tamura T."/>
        </authorList>
    </citation>
    <scope>NUCLEOTIDE SEQUENCE [LARGE SCALE GENOMIC DNA]</scope>
    <source>
        <strain evidence="2 3">NBRC 14915</strain>
    </source>
</reference>
<dbReference type="SMART" id="SM00260">
    <property type="entry name" value="CheW"/>
    <property type="match status" value="3"/>
</dbReference>
<feature type="domain" description="CheW-like" evidence="1">
    <location>
        <begin position="351"/>
        <end position="494"/>
    </location>
</feature>
<comment type="caution">
    <text evidence="2">The sequence shown here is derived from an EMBL/GenBank/DDBJ whole genome shotgun (WGS) entry which is preliminary data.</text>
</comment>
<evidence type="ECO:0000313" key="2">
    <source>
        <dbReference type="EMBL" id="GIE21021.1"/>
    </source>
</evidence>